<gene>
    <name evidence="1" type="ORF">QTN47_25485</name>
</gene>
<proteinExistence type="predicted"/>
<evidence type="ECO:0000313" key="2">
    <source>
        <dbReference type="Proteomes" id="UP001560573"/>
    </source>
</evidence>
<reference evidence="1 2" key="1">
    <citation type="submission" date="2023-07" db="EMBL/GenBank/DDBJ databases">
        <authorList>
            <person name="Lian W.-H."/>
        </authorList>
    </citation>
    <scope>NUCLEOTIDE SEQUENCE [LARGE SCALE GENOMIC DNA]</scope>
    <source>
        <strain evidence="1 2">SYSU DXS3180</strain>
    </source>
</reference>
<dbReference type="Proteomes" id="UP001560573">
    <property type="component" value="Unassembled WGS sequence"/>
</dbReference>
<evidence type="ECO:0008006" key="3">
    <source>
        <dbReference type="Google" id="ProtNLM"/>
    </source>
</evidence>
<keyword evidence="2" id="KW-1185">Reference proteome</keyword>
<dbReference type="PROSITE" id="PS51257">
    <property type="entry name" value="PROKAR_LIPOPROTEIN"/>
    <property type="match status" value="1"/>
</dbReference>
<accession>A0ABV3ZLW7</accession>
<organism evidence="1 2">
    <name type="scientific">Danxiaibacter flavus</name>
    <dbReference type="NCBI Taxonomy" id="3049108"/>
    <lineage>
        <taxon>Bacteria</taxon>
        <taxon>Pseudomonadati</taxon>
        <taxon>Bacteroidota</taxon>
        <taxon>Chitinophagia</taxon>
        <taxon>Chitinophagales</taxon>
        <taxon>Chitinophagaceae</taxon>
        <taxon>Danxiaibacter</taxon>
    </lineage>
</organism>
<name>A0ABV3ZLW7_9BACT</name>
<sequence length="175" mass="20834">MFNFKPTYILTFTFLLTLLSCDRVKKESRSVADKVKHQVAEKKSDLNDKIIAHYDSYHPDTKFNKKRFSEFFMFDPTPDVKNIYCYADEMGIDHDYQFSFNCDTTTINKIVSNLNLKAGIVDDNNGSGLWHDFPWWDSSKIESLIPFSKKGEHETYWYLWYDRPTQKAYYFSFDM</sequence>
<comment type="caution">
    <text evidence="1">The sequence shown here is derived from an EMBL/GenBank/DDBJ whole genome shotgun (WGS) entry which is preliminary data.</text>
</comment>
<evidence type="ECO:0000313" key="1">
    <source>
        <dbReference type="EMBL" id="MEX6690887.1"/>
    </source>
</evidence>
<dbReference type="EMBL" id="JAULBC010000011">
    <property type="protein sequence ID" value="MEX6690887.1"/>
    <property type="molecule type" value="Genomic_DNA"/>
</dbReference>
<dbReference type="RefSeq" id="WP_369332303.1">
    <property type="nucleotide sequence ID" value="NZ_JAULBC010000011.1"/>
</dbReference>
<protein>
    <recommendedName>
        <fullName evidence="3">Lipoprotein</fullName>
    </recommendedName>
</protein>